<evidence type="ECO:0000259" key="2">
    <source>
        <dbReference type="Pfam" id="PF05239"/>
    </source>
</evidence>
<reference evidence="4" key="1">
    <citation type="journal article" date="2019" name="Int. J. Syst. Evol. Microbiol.">
        <title>The Global Catalogue of Microorganisms (GCM) 10K type strain sequencing project: providing services to taxonomists for standard genome sequencing and annotation.</title>
        <authorList>
            <consortium name="The Broad Institute Genomics Platform"/>
            <consortium name="The Broad Institute Genome Sequencing Center for Infectious Disease"/>
            <person name="Wu L."/>
            <person name="Ma J."/>
        </authorList>
    </citation>
    <scope>NUCLEOTIDE SEQUENCE [LARGE SCALE GENOMIC DNA]</scope>
    <source>
        <strain evidence="4">CGMCC 4.7382</strain>
    </source>
</reference>
<dbReference type="RefSeq" id="WP_379871961.1">
    <property type="nucleotide sequence ID" value="NZ_JBHTBH010000007.1"/>
</dbReference>
<gene>
    <name evidence="3" type="ORF">ACFQRF_16375</name>
</gene>
<sequence length="231" mass="25213">MAAQFGAQRLIGHRLLDRQGNSVGKIGQVYFDDQTDAPKWVTVRSGFLGTRENFVPLQGARTVRSDLQVPYDKDTIRRAPSFDIDQHISVEQEDRVYQHYGLEPESPGQVSATRESWGAPAGPLSEPPGMPESDDITDVPAAEEPAATEPPPTEPGPERSSLAHEAIRETFDEGVPEGRPAGATPTESPQPPRPRAEMRDVTPHGSAYRKPGPRAYQRGESGGRGYGHPEE</sequence>
<name>A0ABW2KHC8_9ACTN</name>
<dbReference type="Proteomes" id="UP001596540">
    <property type="component" value="Unassembled WGS sequence"/>
</dbReference>
<dbReference type="InterPro" id="IPR011033">
    <property type="entry name" value="PRC_barrel-like_sf"/>
</dbReference>
<keyword evidence="4" id="KW-1185">Reference proteome</keyword>
<feature type="domain" description="PRC-barrel" evidence="2">
    <location>
        <begin position="5"/>
        <end position="75"/>
    </location>
</feature>
<protein>
    <submittedName>
        <fullName evidence="3">PRC-barrel domain-containing protein</fullName>
    </submittedName>
</protein>
<dbReference type="InterPro" id="IPR027275">
    <property type="entry name" value="PRC-brl_dom"/>
</dbReference>
<evidence type="ECO:0000313" key="4">
    <source>
        <dbReference type="Proteomes" id="UP001596540"/>
    </source>
</evidence>
<accession>A0ABW2KHC8</accession>
<evidence type="ECO:0000313" key="3">
    <source>
        <dbReference type="EMBL" id="MFC7329313.1"/>
    </source>
</evidence>
<dbReference type="SUPFAM" id="SSF50346">
    <property type="entry name" value="PRC-barrel domain"/>
    <property type="match status" value="1"/>
</dbReference>
<dbReference type="Gene3D" id="3.90.50.10">
    <property type="entry name" value="Photosynthetic Reaction Center, subunit H, domain 2"/>
    <property type="match status" value="1"/>
</dbReference>
<organism evidence="3 4">
    <name type="scientific">Marinactinospora rubrisoli</name>
    <dbReference type="NCBI Taxonomy" id="2715399"/>
    <lineage>
        <taxon>Bacteria</taxon>
        <taxon>Bacillati</taxon>
        <taxon>Actinomycetota</taxon>
        <taxon>Actinomycetes</taxon>
        <taxon>Streptosporangiales</taxon>
        <taxon>Nocardiopsidaceae</taxon>
        <taxon>Marinactinospora</taxon>
    </lineage>
</organism>
<dbReference type="InterPro" id="IPR014747">
    <property type="entry name" value="Bac_photo_RC_H_C"/>
</dbReference>
<evidence type="ECO:0000256" key="1">
    <source>
        <dbReference type="SAM" id="MobiDB-lite"/>
    </source>
</evidence>
<dbReference type="Pfam" id="PF05239">
    <property type="entry name" value="PRC"/>
    <property type="match status" value="1"/>
</dbReference>
<dbReference type="EMBL" id="JBHTBH010000007">
    <property type="protein sequence ID" value="MFC7329313.1"/>
    <property type="molecule type" value="Genomic_DNA"/>
</dbReference>
<feature type="compositionally biased region" description="Basic and acidic residues" evidence="1">
    <location>
        <begin position="161"/>
        <end position="171"/>
    </location>
</feature>
<feature type="region of interest" description="Disordered" evidence="1">
    <location>
        <begin position="102"/>
        <end position="231"/>
    </location>
</feature>
<comment type="caution">
    <text evidence="3">The sequence shown here is derived from an EMBL/GenBank/DDBJ whole genome shotgun (WGS) entry which is preliminary data.</text>
</comment>
<feature type="compositionally biased region" description="Gly residues" evidence="1">
    <location>
        <begin position="220"/>
        <end position="231"/>
    </location>
</feature>
<proteinExistence type="predicted"/>